<comment type="caution">
    <text evidence="6">The sequence shown here is derived from an EMBL/GenBank/DDBJ whole genome shotgun (WGS) entry which is preliminary data.</text>
</comment>
<dbReference type="InterPro" id="IPR000734">
    <property type="entry name" value="TAG_lipase"/>
</dbReference>
<evidence type="ECO:0000256" key="4">
    <source>
        <dbReference type="RuleBase" id="RU004262"/>
    </source>
</evidence>
<dbReference type="STRING" id="6832.A0A553PGP9"/>
<dbReference type="PANTHER" id="PTHR11610:SF173">
    <property type="entry name" value="LIPASE DOMAIN-CONTAINING PROTEIN-RELATED"/>
    <property type="match status" value="1"/>
</dbReference>
<evidence type="ECO:0000313" key="7">
    <source>
        <dbReference type="Proteomes" id="UP000318571"/>
    </source>
</evidence>
<dbReference type="GO" id="GO:0005615">
    <property type="term" value="C:extracellular space"/>
    <property type="evidence" value="ECO:0007669"/>
    <property type="project" value="TreeGrafter"/>
</dbReference>
<dbReference type="PANTHER" id="PTHR11610">
    <property type="entry name" value="LIPASE"/>
    <property type="match status" value="1"/>
</dbReference>
<keyword evidence="3" id="KW-0964">Secreted</keyword>
<feature type="domain" description="Lipase" evidence="5">
    <location>
        <begin position="2"/>
        <end position="246"/>
    </location>
</feature>
<dbReference type="Proteomes" id="UP000318571">
    <property type="component" value="Chromosome 5"/>
</dbReference>
<dbReference type="InterPro" id="IPR033906">
    <property type="entry name" value="Lipase_N"/>
</dbReference>
<dbReference type="SUPFAM" id="SSF53474">
    <property type="entry name" value="alpha/beta-Hydrolases"/>
    <property type="match status" value="1"/>
</dbReference>
<proteinExistence type="inferred from homology"/>
<comment type="subcellular location">
    <subcellularLocation>
        <location evidence="1">Secreted</location>
    </subcellularLocation>
</comment>
<dbReference type="PRINTS" id="PR00821">
    <property type="entry name" value="TAGLIPASE"/>
</dbReference>
<dbReference type="CDD" id="cd00707">
    <property type="entry name" value="Pancreat_lipase_like"/>
    <property type="match status" value="1"/>
</dbReference>
<name>A0A553PGP9_TIGCA</name>
<dbReference type="InterPro" id="IPR013818">
    <property type="entry name" value="Lipase"/>
</dbReference>
<evidence type="ECO:0000313" key="6">
    <source>
        <dbReference type="EMBL" id="TRY76850.1"/>
    </source>
</evidence>
<evidence type="ECO:0000256" key="2">
    <source>
        <dbReference type="ARBA" id="ARBA00010701"/>
    </source>
</evidence>
<dbReference type="GO" id="GO:0016298">
    <property type="term" value="F:lipase activity"/>
    <property type="evidence" value="ECO:0007669"/>
    <property type="project" value="InterPro"/>
</dbReference>
<dbReference type="AlphaFoldDB" id="A0A553PGP9"/>
<organism evidence="6 7">
    <name type="scientific">Tigriopus californicus</name>
    <name type="common">Marine copepod</name>
    <dbReference type="NCBI Taxonomy" id="6832"/>
    <lineage>
        <taxon>Eukaryota</taxon>
        <taxon>Metazoa</taxon>
        <taxon>Ecdysozoa</taxon>
        <taxon>Arthropoda</taxon>
        <taxon>Crustacea</taxon>
        <taxon>Multicrustacea</taxon>
        <taxon>Hexanauplia</taxon>
        <taxon>Copepoda</taxon>
        <taxon>Harpacticoida</taxon>
        <taxon>Harpacticidae</taxon>
        <taxon>Tigriopus</taxon>
    </lineage>
</organism>
<dbReference type="EMBL" id="VCGU01000004">
    <property type="protein sequence ID" value="TRY76850.1"/>
    <property type="molecule type" value="Genomic_DNA"/>
</dbReference>
<sequence length="252" mass="27877">MSNFRTLQPTKLLVHGFNDDGKCRWVKLTRDSFLAMEDVNVISLDWEALAGMDYFEAASNSRQVGFVLGDFISLLVESVGVPWENLHVIGFSLGAQTVGHAGHYLNGQLPRITGIDPAGFLFHTSPEEERLSKEDAQFVDIIHTAGLWIGTDEQIGHVDFYPNGGKAPQPNCENEDIGLGCSHQRGPDLFAESITSNFSFRAVRCTSWENFQSGLCDGEQDNFLGNSANPQYPGMFFLKTNGQSPFAIDHEK</sequence>
<protein>
    <recommendedName>
        <fullName evidence="5">Lipase domain-containing protein</fullName>
    </recommendedName>
</protein>
<keyword evidence="7" id="KW-1185">Reference proteome</keyword>
<dbReference type="GO" id="GO:0016042">
    <property type="term" value="P:lipid catabolic process"/>
    <property type="evidence" value="ECO:0007669"/>
    <property type="project" value="TreeGrafter"/>
</dbReference>
<accession>A0A553PGP9</accession>
<comment type="similarity">
    <text evidence="2 4">Belongs to the AB hydrolase superfamily. Lipase family.</text>
</comment>
<dbReference type="InterPro" id="IPR029058">
    <property type="entry name" value="AB_hydrolase_fold"/>
</dbReference>
<evidence type="ECO:0000259" key="5">
    <source>
        <dbReference type="Pfam" id="PF00151"/>
    </source>
</evidence>
<evidence type="ECO:0000256" key="1">
    <source>
        <dbReference type="ARBA" id="ARBA00004613"/>
    </source>
</evidence>
<dbReference type="Pfam" id="PF00151">
    <property type="entry name" value="Lipase"/>
    <property type="match status" value="1"/>
</dbReference>
<dbReference type="OMA" id="SITEAPW"/>
<gene>
    <name evidence="6" type="ORF">TCAL_07918</name>
</gene>
<dbReference type="Gene3D" id="3.40.50.1820">
    <property type="entry name" value="alpha/beta hydrolase"/>
    <property type="match status" value="1"/>
</dbReference>
<reference evidence="6 7" key="1">
    <citation type="journal article" date="2018" name="Nat. Ecol. Evol.">
        <title>Genomic signatures of mitonuclear coevolution across populations of Tigriopus californicus.</title>
        <authorList>
            <person name="Barreto F.S."/>
            <person name="Watson E.T."/>
            <person name="Lima T.G."/>
            <person name="Willett C.S."/>
            <person name="Edmands S."/>
            <person name="Li W."/>
            <person name="Burton R.S."/>
        </authorList>
    </citation>
    <scope>NUCLEOTIDE SEQUENCE [LARGE SCALE GENOMIC DNA]</scope>
    <source>
        <strain evidence="6 7">San Diego</strain>
    </source>
</reference>
<evidence type="ECO:0000256" key="3">
    <source>
        <dbReference type="ARBA" id="ARBA00022525"/>
    </source>
</evidence>